<keyword evidence="6" id="KW-1185">Reference proteome</keyword>
<dbReference type="Proteomes" id="UP000218554">
    <property type="component" value="Chromosome"/>
</dbReference>
<dbReference type="SMART" id="SM00422">
    <property type="entry name" value="HTH_MERR"/>
    <property type="match status" value="1"/>
</dbReference>
<dbReference type="Gene3D" id="1.10.1660.10">
    <property type="match status" value="1"/>
</dbReference>
<keyword evidence="2" id="KW-0238">DNA-binding</keyword>
<dbReference type="Pfam" id="PF02607">
    <property type="entry name" value="B12-binding_2"/>
    <property type="match status" value="1"/>
</dbReference>
<reference evidence="6" key="1">
    <citation type="submission" date="2015-05" db="EMBL/GenBank/DDBJ databases">
        <title>Draft genome sequencing of a biphenyl-degrading bacterium, Pseudomonas balearica KF707 (=NBRC110670).</title>
        <authorList>
            <person name="Kimura N."/>
            <person name="Hirose J."/>
            <person name="Watanabe T."/>
            <person name="Suenaga H."/>
            <person name="Fujihara H."/>
            <person name="Noguchi M."/>
            <person name="Hashimoto M."/>
            <person name="Shimodaira J."/>
            <person name="Tsuchikane K."/>
            <person name="Hosoyama A."/>
            <person name="Yamazoe A."/>
            <person name="Fujita N."/>
            <person name="Furukawa K."/>
        </authorList>
    </citation>
    <scope>NUCLEOTIDE SEQUENCE [LARGE SCALE GENOMIC DNA]</scope>
    <source>
        <strain evidence="6">DSM 10086 / NBRC 110670 / KF707</strain>
    </source>
</reference>
<dbReference type="SUPFAM" id="SSF46955">
    <property type="entry name" value="Putative DNA-binding domain"/>
    <property type="match status" value="1"/>
</dbReference>
<dbReference type="InterPro" id="IPR047057">
    <property type="entry name" value="MerR_fam"/>
</dbReference>
<dbReference type="InterPro" id="IPR009061">
    <property type="entry name" value="DNA-bd_dom_put_sf"/>
</dbReference>
<dbReference type="CDD" id="cd01104">
    <property type="entry name" value="HTH_MlrA-CarA"/>
    <property type="match status" value="1"/>
</dbReference>
<dbReference type="GO" id="GO:0003700">
    <property type="term" value="F:DNA-binding transcription factor activity"/>
    <property type="evidence" value="ECO:0007669"/>
    <property type="project" value="InterPro"/>
</dbReference>
<dbReference type="PANTHER" id="PTHR30204:SF67">
    <property type="entry name" value="HTH-TYPE TRANSCRIPTIONAL REGULATOR MLRA-RELATED"/>
    <property type="match status" value="1"/>
</dbReference>
<dbReference type="GO" id="GO:0003677">
    <property type="term" value="F:DNA binding"/>
    <property type="evidence" value="ECO:0007669"/>
    <property type="project" value="UniProtKB-KW"/>
</dbReference>
<dbReference type="InterPro" id="IPR036594">
    <property type="entry name" value="Meth_synthase_dom"/>
</dbReference>
<reference evidence="5 6" key="2">
    <citation type="journal article" date="2017" name="Int. J. Syst. Evol. Microbiol.">
        <title>Pseudomonas furukawaii sp. nov., a polychlorinated biphenyl-degrading bacterium isolated from biphenyl-contaminated soil in Japan.</title>
        <authorList>
            <person name="Kimura N."/>
            <person name="Watanabe T."/>
            <person name="Suenaga H."/>
            <person name="Fujihara H."/>
            <person name="Futagami T."/>
            <person name="Goto M."/>
            <person name="Hanada S."/>
            <person name="Hirose J."/>
        </authorList>
    </citation>
    <scope>NUCLEOTIDE SEQUENCE [LARGE SCALE GENOMIC DNA]</scope>
    <source>
        <strain evidence="6">DSM 10086 / NBRC 110670 / KF707</strain>
    </source>
</reference>
<sequence length="309" mass="34333">MDDTPDSPTDNDYQAALARGLLPIREVARQTGVNPVTLRAWERRYGLVTPLRTTKGHRLYTLEEVARIRHILTWLDRGVAVGQVKGLLKEQVPQAPSESSPASPWEEQRQHLLEAVGNLAERQLDERFNAALALYPPLTLYRQLLGPLLAELEQRWHGQFGGQVERVFLHSWLRTKLGARLYHHNRQFSGAPVLMVNLSDLPLEPGLWLTAWLASNAGCVVDVFDWPVPPSELAVAVARIRPRALLLYSSQPFAAGQLPRLLTGHACPCVLAGPAVAIHRAELEPDVLLADGPLDALQSLTDLGLLHHR</sequence>
<dbReference type="InterPro" id="IPR000551">
    <property type="entry name" value="MerR-type_HTH_dom"/>
</dbReference>
<dbReference type="PANTHER" id="PTHR30204">
    <property type="entry name" value="REDOX-CYCLING DRUG-SENSING TRANSCRIPTIONAL ACTIVATOR SOXR"/>
    <property type="match status" value="1"/>
</dbReference>
<evidence type="ECO:0000256" key="1">
    <source>
        <dbReference type="ARBA" id="ARBA00023015"/>
    </source>
</evidence>
<gene>
    <name evidence="5" type="ORF">KF707C_47890</name>
</gene>
<dbReference type="Gene3D" id="1.10.1240.10">
    <property type="entry name" value="Methionine synthase domain"/>
    <property type="match status" value="1"/>
</dbReference>
<keyword evidence="1" id="KW-0805">Transcription regulation</keyword>
<dbReference type="InterPro" id="IPR003759">
    <property type="entry name" value="Cbl-bd_cap"/>
</dbReference>
<evidence type="ECO:0000256" key="3">
    <source>
        <dbReference type="ARBA" id="ARBA00023163"/>
    </source>
</evidence>
<keyword evidence="3" id="KW-0804">Transcription</keyword>
<dbReference type="RefSeq" id="WP_003456689.1">
    <property type="nucleotide sequence ID" value="NZ_AJMR01000229.1"/>
</dbReference>
<feature type="domain" description="HTH merR-type" evidence="4">
    <location>
        <begin position="21"/>
        <end position="90"/>
    </location>
</feature>
<proteinExistence type="predicted"/>
<dbReference type="AlphaFoldDB" id="A0AAD1C5I3"/>
<evidence type="ECO:0000313" key="6">
    <source>
        <dbReference type="Proteomes" id="UP000218554"/>
    </source>
</evidence>
<dbReference type="KEGG" id="pfuw:KF707C_47890"/>
<evidence type="ECO:0000259" key="4">
    <source>
        <dbReference type="PROSITE" id="PS50937"/>
    </source>
</evidence>
<evidence type="ECO:0000313" key="5">
    <source>
        <dbReference type="EMBL" id="BAU76477.1"/>
    </source>
</evidence>
<protein>
    <submittedName>
        <fullName evidence="5">Transcriptional regulator</fullName>
    </submittedName>
</protein>
<dbReference type="EMBL" id="AP014862">
    <property type="protein sequence ID" value="BAU76477.1"/>
    <property type="molecule type" value="Genomic_DNA"/>
</dbReference>
<dbReference type="PROSITE" id="PS50937">
    <property type="entry name" value="HTH_MERR_2"/>
    <property type="match status" value="1"/>
</dbReference>
<organism evidence="5 6">
    <name type="scientific">Metapseudomonas furukawaii</name>
    <name type="common">Pseudomonas furukawaii</name>
    <dbReference type="NCBI Taxonomy" id="1149133"/>
    <lineage>
        <taxon>Bacteria</taxon>
        <taxon>Pseudomonadati</taxon>
        <taxon>Pseudomonadota</taxon>
        <taxon>Gammaproteobacteria</taxon>
        <taxon>Pseudomonadales</taxon>
        <taxon>Pseudomonadaceae</taxon>
        <taxon>Metapseudomonas</taxon>
    </lineage>
</organism>
<name>A0AAD1C5I3_METFU</name>
<accession>A0AAD1C5I3</accession>
<dbReference type="Pfam" id="PF13411">
    <property type="entry name" value="MerR_1"/>
    <property type="match status" value="1"/>
</dbReference>
<evidence type="ECO:0000256" key="2">
    <source>
        <dbReference type="ARBA" id="ARBA00023125"/>
    </source>
</evidence>